<comment type="caution">
    <text evidence="1">The sequence shown here is derived from an EMBL/GenBank/DDBJ whole genome shotgun (WGS) entry which is preliminary data.</text>
</comment>
<evidence type="ECO:0008006" key="3">
    <source>
        <dbReference type="Google" id="ProtNLM"/>
    </source>
</evidence>
<dbReference type="RefSeq" id="WP_121736177.1">
    <property type="nucleotide sequence ID" value="NZ_SRYM01000086.1"/>
</dbReference>
<reference evidence="1 2" key="1">
    <citation type="submission" date="2018-09" db="EMBL/GenBank/DDBJ databases">
        <title>Murine metabolic-syndrome-specific gut microbial biobank.</title>
        <authorList>
            <person name="Liu C."/>
        </authorList>
    </citation>
    <scope>NUCLEOTIDE SEQUENCE [LARGE SCALE GENOMIC DNA]</scope>
    <source>
        <strain evidence="1 2">8-P5</strain>
    </source>
</reference>
<organism evidence="1 2">
    <name type="scientific">Parabacteroides distasonis</name>
    <dbReference type="NCBI Taxonomy" id="823"/>
    <lineage>
        <taxon>Bacteria</taxon>
        <taxon>Pseudomonadati</taxon>
        <taxon>Bacteroidota</taxon>
        <taxon>Bacteroidia</taxon>
        <taxon>Bacteroidales</taxon>
        <taxon>Tannerellaceae</taxon>
        <taxon>Parabacteroides</taxon>
    </lineage>
</organism>
<accession>A0A3L7ZTG4</accession>
<name>A0A3L7ZTG4_PARDI</name>
<evidence type="ECO:0000313" key="1">
    <source>
        <dbReference type="EMBL" id="RLT73320.1"/>
    </source>
</evidence>
<dbReference type="Proteomes" id="UP000278164">
    <property type="component" value="Unassembled WGS sequence"/>
</dbReference>
<evidence type="ECO:0000313" key="2">
    <source>
        <dbReference type="Proteomes" id="UP000278164"/>
    </source>
</evidence>
<proteinExistence type="predicted"/>
<sequence length="76" mass="8877">MAIPIELRKKMRKQFPYGSFSKIAKDLGVSRQYICQYMSGRRNSTKIENAIIQEFESIRKEELRKINLVNGLIEGI</sequence>
<protein>
    <recommendedName>
        <fullName evidence="3">XRE family transcriptional regulator</fullName>
    </recommendedName>
</protein>
<dbReference type="AlphaFoldDB" id="A0A3L7ZTG4"/>
<dbReference type="EMBL" id="RAYI01000018">
    <property type="protein sequence ID" value="RLT73320.1"/>
    <property type="molecule type" value="Genomic_DNA"/>
</dbReference>
<gene>
    <name evidence="1" type="ORF">D7V78_10505</name>
</gene>